<evidence type="ECO:0000313" key="2">
    <source>
        <dbReference type="EMBL" id="ABT14497.1"/>
    </source>
</evidence>
<name>A7IVX3_PBCVN</name>
<protein>
    <submittedName>
        <fullName evidence="2">Uncharacterized protein b098R</fullName>
    </submittedName>
</protein>
<sequence length="90" mass="10282">MQCSKSSTHSHRASRNSIALSTPRCRKTRTSSSVVSNSVSTLEKTIPLQSIFVYIMITRVSNMISWRLTNRSARCPWRESISSIVTHRRK</sequence>
<dbReference type="RefSeq" id="YP_001497294.1">
    <property type="nucleotide sequence ID" value="NC_009898.1"/>
</dbReference>
<dbReference type="Proteomes" id="UP000202419">
    <property type="component" value="Segment"/>
</dbReference>
<dbReference type="EMBL" id="DQ491002">
    <property type="protein sequence ID" value="ABT14497.1"/>
    <property type="molecule type" value="Genomic_DNA"/>
</dbReference>
<proteinExistence type="predicted"/>
<evidence type="ECO:0000313" key="3">
    <source>
        <dbReference type="Proteomes" id="UP000202419"/>
    </source>
</evidence>
<dbReference type="KEGG" id="vg:5658761"/>
<organism evidence="2 3">
    <name type="scientific">Paramecium bursaria Chlorella virus NY2A</name>
    <name type="common">PBCV-NY2A</name>
    <dbReference type="NCBI Taxonomy" id="46021"/>
    <lineage>
        <taxon>Viruses</taxon>
        <taxon>Varidnaviria</taxon>
        <taxon>Bamfordvirae</taxon>
        <taxon>Nucleocytoviricota</taxon>
        <taxon>Megaviricetes</taxon>
        <taxon>Algavirales</taxon>
        <taxon>Phycodnaviridae</taxon>
        <taxon>Chlorovirus</taxon>
        <taxon>Chlorovirus americanus</taxon>
    </lineage>
</organism>
<reference evidence="2 3" key="1">
    <citation type="journal article" date="2007" name="Virology">
        <title>Sequence and annotation of the 369-kb NY-2A and the 345-kb AR158 viruses that infect Chlorella NC64A.</title>
        <authorList>
            <person name="Fitzgerald L.A."/>
            <person name="Graves M.V."/>
            <person name="Li X."/>
            <person name="Feldblyum T."/>
            <person name="Nierman W.C."/>
            <person name="Van Etten J.L."/>
        </authorList>
    </citation>
    <scope>NUCLEOTIDE SEQUENCE [LARGE SCALE GENOMIC DNA]</scope>
    <source>
        <strain evidence="2 3">NY-2A</strain>
    </source>
</reference>
<keyword evidence="3" id="KW-1185">Reference proteome</keyword>
<evidence type="ECO:0000256" key="1">
    <source>
        <dbReference type="SAM" id="MobiDB-lite"/>
    </source>
</evidence>
<accession>A7IVX3</accession>
<dbReference type="GeneID" id="5658761"/>
<gene>
    <name evidence="2" type="primary">b098R</name>
    <name evidence="2" type="ORF">NY2A_b098R</name>
</gene>
<feature type="region of interest" description="Disordered" evidence="1">
    <location>
        <begin position="1"/>
        <end position="36"/>
    </location>
</feature>
<organismHost>
    <name type="scientific">Chlorella</name>
    <dbReference type="NCBI Taxonomy" id="3071"/>
</organismHost>